<protein>
    <recommendedName>
        <fullName evidence="5">phosphoenolpyruvate--protein phosphotransferase</fullName>
        <ecNumber evidence="5">2.7.3.9</ecNumber>
    </recommendedName>
</protein>
<evidence type="ECO:0000256" key="3">
    <source>
        <dbReference type="ARBA" id="ARBA00004496"/>
    </source>
</evidence>
<dbReference type="InterPro" id="IPR008279">
    <property type="entry name" value="PEP-util_enz_mobile_dom"/>
</dbReference>
<evidence type="ECO:0000256" key="2">
    <source>
        <dbReference type="ARBA" id="ARBA00001946"/>
    </source>
</evidence>
<evidence type="ECO:0000256" key="8">
    <source>
        <dbReference type="ARBA" id="ARBA00022597"/>
    </source>
</evidence>
<dbReference type="SUPFAM" id="SSF52009">
    <property type="entry name" value="Phosphohistidine domain"/>
    <property type="match status" value="1"/>
</dbReference>
<evidence type="ECO:0000256" key="9">
    <source>
        <dbReference type="ARBA" id="ARBA00022679"/>
    </source>
</evidence>
<dbReference type="SUPFAM" id="SSF47831">
    <property type="entry name" value="Enzyme I of the PEP:sugar phosphotransferase system HPr-binding (sub)domain"/>
    <property type="match status" value="1"/>
</dbReference>
<evidence type="ECO:0000256" key="13">
    <source>
        <dbReference type="ARBA" id="ARBA00022842"/>
    </source>
</evidence>
<dbReference type="Pfam" id="PF05524">
    <property type="entry name" value="PEP-utilisers_N"/>
    <property type="match status" value="1"/>
</dbReference>
<dbReference type="GO" id="GO:0016301">
    <property type="term" value="F:kinase activity"/>
    <property type="evidence" value="ECO:0007669"/>
    <property type="project" value="UniProtKB-KW"/>
</dbReference>
<dbReference type="Gene3D" id="3.50.30.10">
    <property type="entry name" value="Phosphohistidine domain"/>
    <property type="match status" value="1"/>
</dbReference>
<dbReference type="GO" id="GO:0005737">
    <property type="term" value="C:cytoplasm"/>
    <property type="evidence" value="ECO:0007669"/>
    <property type="project" value="UniProtKB-SubCell"/>
</dbReference>
<dbReference type="Gene3D" id="3.20.20.60">
    <property type="entry name" value="Phosphoenolpyruvate-binding domains"/>
    <property type="match status" value="1"/>
</dbReference>
<keyword evidence="10" id="KW-0598">Phosphotransferase system</keyword>
<keyword evidence="16" id="KW-1185">Reference proteome</keyword>
<dbReference type="InterPro" id="IPR036637">
    <property type="entry name" value="Phosphohistidine_dom_sf"/>
</dbReference>
<name>A0A845Q853_9HYPH</name>
<dbReference type="AlphaFoldDB" id="A0A845Q853"/>
<evidence type="ECO:0000313" key="15">
    <source>
        <dbReference type="EMBL" id="NBG94607.1"/>
    </source>
</evidence>
<keyword evidence="11" id="KW-0479">Metal-binding</keyword>
<dbReference type="InterPro" id="IPR029016">
    <property type="entry name" value="GAF-like_dom_sf"/>
</dbReference>
<evidence type="ECO:0000256" key="10">
    <source>
        <dbReference type="ARBA" id="ARBA00022683"/>
    </source>
</evidence>
<dbReference type="InterPro" id="IPR000121">
    <property type="entry name" value="PEP_util_C"/>
</dbReference>
<dbReference type="InterPro" id="IPR006318">
    <property type="entry name" value="PTS_EI-like"/>
</dbReference>
<comment type="caution">
    <text evidence="15">The sequence shown here is derived from an EMBL/GenBank/DDBJ whole genome shotgun (WGS) entry which is preliminary data.</text>
</comment>
<dbReference type="GeneID" id="300653588"/>
<dbReference type="Pfam" id="PF01590">
    <property type="entry name" value="GAF"/>
    <property type="match status" value="1"/>
</dbReference>
<dbReference type="SUPFAM" id="SSF51621">
    <property type="entry name" value="Phosphoenolpyruvate/pyruvate domain"/>
    <property type="match status" value="1"/>
</dbReference>
<dbReference type="InterPro" id="IPR015813">
    <property type="entry name" value="Pyrv/PenolPyrv_kinase-like_dom"/>
</dbReference>
<dbReference type="Proteomes" id="UP000470384">
    <property type="component" value="Unassembled WGS sequence"/>
</dbReference>
<keyword evidence="8" id="KW-0762">Sugar transport</keyword>
<dbReference type="InterPro" id="IPR008731">
    <property type="entry name" value="PTS_EIN"/>
</dbReference>
<dbReference type="Pfam" id="PF02896">
    <property type="entry name" value="PEP-utilizers_C"/>
    <property type="match status" value="1"/>
</dbReference>
<dbReference type="OrthoDB" id="9765468at2"/>
<sequence length="736" mass="80837">MAQSGPAEDRLETVVRLIASNMVAEVCSIYLLQPDNRLELYATQGLRAEAVHNTFLSLGEGLVGTVAKSARPLALSHAQRHPAFAYRPETGEDPFLSFLGVPLLRGGRVLGVLAVQNVTTRTYKLEEMEALETVAMVLAEMVASGELVNLVELHRAEVADDRRMHHYGTAISEGIALGHAVLHQPRFHVTRIIAEDSDEELTRIEDAVGRLRASVDAMLSGDTLGRAGEHREILETYRMFANDSGWLARLREAVESGLTAEAAVERVQNETRARLMRQTDPYMRERLHDLDDLANRLLGHLVGVPMTAAGDKLPTDAIVIARNMGPAELLDYDSQKLRGLVLEEGSATAHVSIVARALGIPMIGRVAGITDILEPGDAVIADGDTGEVYALPSQDIVDAYSEKARFRARRQAQFRKLRDTPAVTKDGERVALNINAGLMVDLPHLHEAGADGIGLFRTELQFLVASAMPRLSEQRAFYSQVLDQAKGKPVTFRTLDVGGDKVLPYLAHDKEENPALGWRAIRIALDRPALLRYQFRALLQAASGRHLRLMFPMVAEVSEFEAARAMLDRELTRLDKVGQARPASLEVGSMLEVPSLAWQLDALLPMVDFISIGSNDLLQFFFASDRGNTRVGDRYDLLSPAVLSFFRHVVARCRAHDVPISLCGEMAGRPLEAMTLVALGFRKLSIPPAAVGPVKAMILELDAADLSAFLGDKLDRPDRTLRPLLTDYARERGIPL</sequence>
<keyword evidence="9 15" id="KW-0808">Transferase</keyword>
<evidence type="ECO:0000313" key="16">
    <source>
        <dbReference type="Proteomes" id="UP000470384"/>
    </source>
</evidence>
<keyword evidence="7" id="KW-0963">Cytoplasm</keyword>
<keyword evidence="12" id="KW-0418">Kinase</keyword>
<evidence type="ECO:0000256" key="6">
    <source>
        <dbReference type="ARBA" id="ARBA00022448"/>
    </source>
</evidence>
<proteinExistence type="inferred from homology"/>
<comment type="similarity">
    <text evidence="4">Belongs to the PEP-utilizing enzyme family.</text>
</comment>
<accession>A0A845Q853</accession>
<evidence type="ECO:0000256" key="7">
    <source>
        <dbReference type="ARBA" id="ARBA00022490"/>
    </source>
</evidence>
<keyword evidence="13" id="KW-0460">Magnesium</keyword>
<dbReference type="InterPro" id="IPR040442">
    <property type="entry name" value="Pyrv_kinase-like_dom_sf"/>
</dbReference>
<dbReference type="SUPFAM" id="SSF55781">
    <property type="entry name" value="GAF domain-like"/>
    <property type="match status" value="1"/>
</dbReference>
<dbReference type="Gene3D" id="1.10.274.10">
    <property type="entry name" value="PtsI, HPr-binding domain"/>
    <property type="match status" value="1"/>
</dbReference>
<dbReference type="PRINTS" id="PR01736">
    <property type="entry name" value="PHPHTRNFRASE"/>
</dbReference>
<dbReference type="NCBIfam" id="TIGR01417">
    <property type="entry name" value="PTS_I_fam"/>
    <property type="match status" value="1"/>
</dbReference>
<dbReference type="Gene3D" id="3.30.450.40">
    <property type="match status" value="1"/>
</dbReference>
<dbReference type="EMBL" id="WXYQ01000001">
    <property type="protein sequence ID" value="NBG94607.1"/>
    <property type="molecule type" value="Genomic_DNA"/>
</dbReference>
<dbReference type="InterPro" id="IPR036618">
    <property type="entry name" value="PtsI_HPr-bd_sf"/>
</dbReference>
<organism evidence="15 16">
    <name type="scientific">Pyruvatibacter mobilis</name>
    <dbReference type="NCBI Taxonomy" id="1712261"/>
    <lineage>
        <taxon>Bacteria</taxon>
        <taxon>Pseudomonadati</taxon>
        <taxon>Pseudomonadota</taxon>
        <taxon>Alphaproteobacteria</taxon>
        <taxon>Hyphomicrobiales</taxon>
        <taxon>Parvibaculaceae</taxon>
        <taxon>Pyruvatibacter</taxon>
    </lineage>
</organism>
<dbReference type="InterPro" id="IPR003018">
    <property type="entry name" value="GAF"/>
</dbReference>
<evidence type="ECO:0000259" key="14">
    <source>
        <dbReference type="SMART" id="SM00065"/>
    </source>
</evidence>
<evidence type="ECO:0000256" key="1">
    <source>
        <dbReference type="ARBA" id="ARBA00000683"/>
    </source>
</evidence>
<dbReference type="GO" id="GO:0008965">
    <property type="term" value="F:phosphoenolpyruvate-protein phosphotransferase activity"/>
    <property type="evidence" value="ECO:0007669"/>
    <property type="project" value="UniProtKB-EC"/>
</dbReference>
<evidence type="ECO:0000256" key="11">
    <source>
        <dbReference type="ARBA" id="ARBA00022723"/>
    </source>
</evidence>
<reference evidence="15 16" key="1">
    <citation type="journal article" date="2016" name="Int. J. Syst. Evol. Microbiol.">
        <title>Pyruvatibacter mobilis gen. nov., sp. nov., a marine bacterium from the culture broth of Picochlorum sp. 122.</title>
        <authorList>
            <person name="Wang G."/>
            <person name="Tang M."/>
            <person name="Wu H."/>
            <person name="Dai S."/>
            <person name="Li T."/>
            <person name="Chen C."/>
            <person name="He H."/>
            <person name="Fan J."/>
            <person name="Xiang W."/>
            <person name="Li X."/>
        </authorList>
    </citation>
    <scope>NUCLEOTIDE SEQUENCE [LARGE SCALE GENOMIC DNA]</scope>
    <source>
        <strain evidence="15 16">GYP-11</strain>
    </source>
</reference>
<evidence type="ECO:0000256" key="12">
    <source>
        <dbReference type="ARBA" id="ARBA00022777"/>
    </source>
</evidence>
<dbReference type="PANTHER" id="PTHR46244">
    <property type="entry name" value="PHOSPHOENOLPYRUVATE-PROTEIN PHOSPHOTRANSFERASE"/>
    <property type="match status" value="1"/>
</dbReference>
<gene>
    <name evidence="15" type="primary">ptsP</name>
    <name evidence="15" type="ORF">GTQ45_02525</name>
</gene>
<dbReference type="PANTHER" id="PTHR46244:SF6">
    <property type="entry name" value="PHOSPHOENOLPYRUVATE-PROTEIN PHOSPHOTRANSFERASE"/>
    <property type="match status" value="1"/>
</dbReference>
<keyword evidence="15" id="KW-0670">Pyruvate</keyword>
<comment type="catalytic activity">
    <reaction evidence="1">
        <text>L-histidyl-[protein] + phosphoenolpyruvate = N(pros)-phospho-L-histidyl-[protein] + pyruvate</text>
        <dbReference type="Rhea" id="RHEA:23880"/>
        <dbReference type="Rhea" id="RHEA-COMP:9745"/>
        <dbReference type="Rhea" id="RHEA-COMP:9746"/>
        <dbReference type="ChEBI" id="CHEBI:15361"/>
        <dbReference type="ChEBI" id="CHEBI:29979"/>
        <dbReference type="ChEBI" id="CHEBI:58702"/>
        <dbReference type="ChEBI" id="CHEBI:64837"/>
        <dbReference type="EC" id="2.7.3.9"/>
    </reaction>
</comment>
<comment type="cofactor">
    <cofactor evidence="2">
        <name>Mg(2+)</name>
        <dbReference type="ChEBI" id="CHEBI:18420"/>
    </cofactor>
</comment>
<dbReference type="InterPro" id="IPR050499">
    <property type="entry name" value="PEP-utilizing_PTS_enzyme"/>
</dbReference>
<dbReference type="RefSeq" id="WP_160586791.1">
    <property type="nucleotide sequence ID" value="NZ_BMHN01000001.1"/>
</dbReference>
<evidence type="ECO:0000256" key="4">
    <source>
        <dbReference type="ARBA" id="ARBA00007837"/>
    </source>
</evidence>
<feature type="domain" description="GAF" evidence="14">
    <location>
        <begin position="6"/>
        <end position="152"/>
    </location>
</feature>
<dbReference type="GO" id="GO:0009401">
    <property type="term" value="P:phosphoenolpyruvate-dependent sugar phosphotransferase system"/>
    <property type="evidence" value="ECO:0007669"/>
    <property type="project" value="UniProtKB-KW"/>
</dbReference>
<dbReference type="GO" id="GO:0046872">
    <property type="term" value="F:metal ion binding"/>
    <property type="evidence" value="ECO:0007669"/>
    <property type="project" value="UniProtKB-KW"/>
</dbReference>
<comment type="subcellular location">
    <subcellularLocation>
        <location evidence="3">Cytoplasm</location>
    </subcellularLocation>
</comment>
<keyword evidence="6" id="KW-0813">Transport</keyword>
<dbReference type="EC" id="2.7.3.9" evidence="5"/>
<evidence type="ECO:0000256" key="5">
    <source>
        <dbReference type="ARBA" id="ARBA00012232"/>
    </source>
</evidence>
<dbReference type="SMART" id="SM00065">
    <property type="entry name" value="GAF"/>
    <property type="match status" value="1"/>
</dbReference>
<dbReference type="Pfam" id="PF00391">
    <property type="entry name" value="PEP-utilizers"/>
    <property type="match status" value="1"/>
</dbReference>